<dbReference type="SMART" id="SM00267">
    <property type="entry name" value="GGDEF"/>
    <property type="match status" value="1"/>
</dbReference>
<accession>A0A7W6P2G2</accession>
<dbReference type="GO" id="GO:0052621">
    <property type="term" value="F:diguanylate cyclase activity"/>
    <property type="evidence" value="ECO:0007669"/>
    <property type="project" value="UniProtKB-EC"/>
</dbReference>
<dbReference type="PROSITE" id="PS50887">
    <property type="entry name" value="GGDEF"/>
    <property type="match status" value="1"/>
</dbReference>
<dbReference type="RefSeq" id="WP_183794839.1">
    <property type="nucleotide sequence ID" value="NZ_JACIDU010000020.1"/>
</dbReference>
<dbReference type="SUPFAM" id="SSF55073">
    <property type="entry name" value="Nucleotide cyclase"/>
    <property type="match status" value="1"/>
</dbReference>
<dbReference type="FunFam" id="3.30.70.270:FF:000001">
    <property type="entry name" value="Diguanylate cyclase domain protein"/>
    <property type="match status" value="1"/>
</dbReference>
<proteinExistence type="predicted"/>
<name>A0A7W6P2G2_9HYPH</name>
<dbReference type="InterPro" id="IPR050469">
    <property type="entry name" value="Diguanylate_Cyclase"/>
</dbReference>
<evidence type="ECO:0000256" key="1">
    <source>
        <dbReference type="ARBA" id="ARBA00012528"/>
    </source>
</evidence>
<dbReference type="CDD" id="cd01949">
    <property type="entry name" value="GGDEF"/>
    <property type="match status" value="1"/>
</dbReference>
<evidence type="ECO:0000259" key="3">
    <source>
        <dbReference type="PROSITE" id="PS50887"/>
    </source>
</evidence>
<sequence length="332" mass="36728">MSKDAPTRLPTNAQRLADRFGPAALPALLDGLAANGMAIAIFDPEDRLVFYGPAFRDAFDVQDGPQTFESVIRHCHSTMRGALILTDDIDTWLATANEKRRSMPNRKFEVDLADGRWMWAVETTYNDGWIMLVLQDFTSLKQREIGLEHARDAALHAAETDPLTGLANRRAIMRYLDDCVQLASEGVPLSIALIDIDYFKRINDSYGHHAGDDVLRHFGRYCTHIFRNSDRVGRIGGEEFLLIMPNTGGTAAVTALQRFKHHLHRASQLLPQRLGFTFSAGVVEWQAPMTSSDLYKDADGMLYQAKAGGRNLIIATGNARPDSQAVAGQGGV</sequence>
<protein>
    <recommendedName>
        <fullName evidence="1">diguanylate cyclase</fullName>
        <ecNumber evidence="1">2.7.7.65</ecNumber>
    </recommendedName>
</protein>
<dbReference type="InterPro" id="IPR029787">
    <property type="entry name" value="Nucleotide_cyclase"/>
</dbReference>
<comment type="caution">
    <text evidence="4">The sequence shown here is derived from an EMBL/GenBank/DDBJ whole genome shotgun (WGS) entry which is preliminary data.</text>
</comment>
<dbReference type="AlphaFoldDB" id="A0A7W6P2G2"/>
<dbReference type="EMBL" id="JACIDU010000020">
    <property type="protein sequence ID" value="MBB4105394.1"/>
    <property type="molecule type" value="Genomic_DNA"/>
</dbReference>
<reference evidence="4 5" key="1">
    <citation type="submission" date="2020-08" db="EMBL/GenBank/DDBJ databases">
        <title>Genomic Encyclopedia of Type Strains, Phase IV (KMG-IV): sequencing the most valuable type-strain genomes for metagenomic binning, comparative biology and taxonomic classification.</title>
        <authorList>
            <person name="Goeker M."/>
        </authorList>
    </citation>
    <scope>NUCLEOTIDE SEQUENCE [LARGE SCALE GENOMIC DNA]</scope>
    <source>
        <strain evidence="4 5">DSM 26385</strain>
    </source>
</reference>
<dbReference type="NCBIfam" id="TIGR00254">
    <property type="entry name" value="GGDEF"/>
    <property type="match status" value="1"/>
</dbReference>
<dbReference type="GO" id="GO:0005886">
    <property type="term" value="C:plasma membrane"/>
    <property type="evidence" value="ECO:0007669"/>
    <property type="project" value="TreeGrafter"/>
</dbReference>
<dbReference type="InterPro" id="IPR000160">
    <property type="entry name" value="GGDEF_dom"/>
</dbReference>
<gene>
    <name evidence="4" type="ORF">GGQ66_003981</name>
</gene>
<evidence type="ECO:0000313" key="5">
    <source>
        <dbReference type="Proteomes" id="UP000584824"/>
    </source>
</evidence>
<evidence type="ECO:0000256" key="2">
    <source>
        <dbReference type="ARBA" id="ARBA00034247"/>
    </source>
</evidence>
<dbReference type="Proteomes" id="UP000584824">
    <property type="component" value="Unassembled WGS sequence"/>
</dbReference>
<evidence type="ECO:0000313" key="4">
    <source>
        <dbReference type="EMBL" id="MBB4105394.1"/>
    </source>
</evidence>
<dbReference type="PANTHER" id="PTHR45138:SF9">
    <property type="entry name" value="DIGUANYLATE CYCLASE DGCM-RELATED"/>
    <property type="match status" value="1"/>
</dbReference>
<dbReference type="Pfam" id="PF00990">
    <property type="entry name" value="GGDEF"/>
    <property type="match status" value="1"/>
</dbReference>
<dbReference type="EC" id="2.7.7.65" evidence="1"/>
<dbReference type="PANTHER" id="PTHR45138">
    <property type="entry name" value="REGULATORY COMPONENTS OF SENSORY TRANSDUCTION SYSTEM"/>
    <property type="match status" value="1"/>
</dbReference>
<dbReference type="Gene3D" id="3.30.70.270">
    <property type="match status" value="1"/>
</dbReference>
<organism evidence="4 5">
    <name type="scientific">Allorhizobium borbori</name>
    <dbReference type="NCBI Taxonomy" id="485907"/>
    <lineage>
        <taxon>Bacteria</taxon>
        <taxon>Pseudomonadati</taxon>
        <taxon>Pseudomonadota</taxon>
        <taxon>Alphaproteobacteria</taxon>
        <taxon>Hyphomicrobiales</taxon>
        <taxon>Rhizobiaceae</taxon>
        <taxon>Rhizobium/Agrobacterium group</taxon>
        <taxon>Allorhizobium</taxon>
    </lineage>
</organism>
<comment type="catalytic activity">
    <reaction evidence="2">
        <text>2 GTP = 3',3'-c-di-GMP + 2 diphosphate</text>
        <dbReference type="Rhea" id="RHEA:24898"/>
        <dbReference type="ChEBI" id="CHEBI:33019"/>
        <dbReference type="ChEBI" id="CHEBI:37565"/>
        <dbReference type="ChEBI" id="CHEBI:58805"/>
        <dbReference type="EC" id="2.7.7.65"/>
    </reaction>
</comment>
<dbReference type="GO" id="GO:1902201">
    <property type="term" value="P:negative regulation of bacterial-type flagellum-dependent cell motility"/>
    <property type="evidence" value="ECO:0007669"/>
    <property type="project" value="TreeGrafter"/>
</dbReference>
<keyword evidence="5" id="KW-1185">Reference proteome</keyword>
<dbReference type="InterPro" id="IPR043128">
    <property type="entry name" value="Rev_trsase/Diguanyl_cyclase"/>
</dbReference>
<dbReference type="GO" id="GO:0043709">
    <property type="term" value="P:cell adhesion involved in single-species biofilm formation"/>
    <property type="evidence" value="ECO:0007669"/>
    <property type="project" value="TreeGrafter"/>
</dbReference>
<feature type="domain" description="GGDEF" evidence="3">
    <location>
        <begin position="187"/>
        <end position="318"/>
    </location>
</feature>